<evidence type="ECO:0000313" key="3">
    <source>
        <dbReference type="Proteomes" id="UP001501074"/>
    </source>
</evidence>
<dbReference type="EMBL" id="BAAAZO010000012">
    <property type="protein sequence ID" value="GAA3637420.1"/>
    <property type="molecule type" value="Genomic_DNA"/>
</dbReference>
<keyword evidence="3" id="KW-1185">Reference proteome</keyword>
<dbReference type="Proteomes" id="UP001501074">
    <property type="component" value="Unassembled WGS sequence"/>
</dbReference>
<name>A0ABP7AQQ7_9ACTN</name>
<gene>
    <name evidence="2" type="ORF">GCM10022223_65390</name>
</gene>
<feature type="compositionally biased region" description="Polar residues" evidence="1">
    <location>
        <begin position="40"/>
        <end position="56"/>
    </location>
</feature>
<evidence type="ECO:0000313" key="2">
    <source>
        <dbReference type="EMBL" id="GAA3637420.1"/>
    </source>
</evidence>
<proteinExistence type="predicted"/>
<feature type="region of interest" description="Disordered" evidence="1">
    <location>
        <begin position="40"/>
        <end position="64"/>
    </location>
</feature>
<reference evidence="3" key="1">
    <citation type="journal article" date="2019" name="Int. J. Syst. Evol. Microbiol.">
        <title>The Global Catalogue of Microorganisms (GCM) 10K type strain sequencing project: providing services to taxonomists for standard genome sequencing and annotation.</title>
        <authorList>
            <consortium name="The Broad Institute Genomics Platform"/>
            <consortium name="The Broad Institute Genome Sequencing Center for Infectious Disease"/>
            <person name="Wu L."/>
            <person name="Ma J."/>
        </authorList>
    </citation>
    <scope>NUCLEOTIDE SEQUENCE [LARGE SCALE GENOMIC DNA]</scope>
    <source>
        <strain evidence="3">JCM 16902</strain>
    </source>
</reference>
<protein>
    <submittedName>
        <fullName evidence="2">Uncharacterized protein</fullName>
    </submittedName>
</protein>
<evidence type="ECO:0000256" key="1">
    <source>
        <dbReference type="SAM" id="MobiDB-lite"/>
    </source>
</evidence>
<comment type="caution">
    <text evidence="2">The sequence shown here is derived from an EMBL/GenBank/DDBJ whole genome shotgun (WGS) entry which is preliminary data.</text>
</comment>
<organism evidence="2 3">
    <name type="scientific">Kineosporia mesophila</name>
    <dbReference type="NCBI Taxonomy" id="566012"/>
    <lineage>
        <taxon>Bacteria</taxon>
        <taxon>Bacillati</taxon>
        <taxon>Actinomycetota</taxon>
        <taxon>Actinomycetes</taxon>
        <taxon>Kineosporiales</taxon>
        <taxon>Kineosporiaceae</taxon>
        <taxon>Kineosporia</taxon>
    </lineage>
</organism>
<accession>A0ABP7AQQ7</accession>
<sequence length="94" mass="9572">MSPVGPGLVRSPVPGGWQANFDSVRGGVRVNLGQALLDSVPTQANSGPALPNSDSGADSDFGANSDWFGADSDWFGADSGLIRADSGRIQLARG</sequence>